<dbReference type="SUPFAM" id="SSF56112">
    <property type="entry name" value="Protein kinase-like (PK-like)"/>
    <property type="match status" value="1"/>
</dbReference>
<dbReference type="SMART" id="SM00671">
    <property type="entry name" value="SEL1"/>
    <property type="match status" value="4"/>
</dbReference>
<dbReference type="Proteomes" id="UP000018888">
    <property type="component" value="Unassembled WGS sequence"/>
</dbReference>
<evidence type="ECO:0000313" key="2">
    <source>
        <dbReference type="EMBL" id="POG75308.1"/>
    </source>
</evidence>
<proteinExistence type="predicted"/>
<dbReference type="InterPro" id="IPR011009">
    <property type="entry name" value="Kinase-like_dom_sf"/>
</dbReference>
<gene>
    <name evidence="2" type="ORF">GLOIN_2v1872962</name>
</gene>
<dbReference type="Gene3D" id="1.10.510.10">
    <property type="entry name" value="Transferase(Phosphotransferase) domain 1"/>
    <property type="match status" value="1"/>
</dbReference>
<dbReference type="InterPro" id="IPR051681">
    <property type="entry name" value="Ser/Thr_Kinases-Pseudokinases"/>
</dbReference>
<reference evidence="2 3" key="1">
    <citation type="journal article" date="2013" name="Proc. Natl. Acad. Sci. U.S.A.">
        <title>Genome of an arbuscular mycorrhizal fungus provides insight into the oldest plant symbiosis.</title>
        <authorList>
            <person name="Tisserant E."/>
            <person name="Malbreil M."/>
            <person name="Kuo A."/>
            <person name="Kohler A."/>
            <person name="Symeonidi A."/>
            <person name="Balestrini R."/>
            <person name="Charron P."/>
            <person name="Duensing N."/>
            <person name="Frei Dit Frey N."/>
            <person name="Gianinazzi-Pearson V."/>
            <person name="Gilbert L.B."/>
            <person name="Handa Y."/>
            <person name="Herr J.R."/>
            <person name="Hijri M."/>
            <person name="Koul R."/>
            <person name="Kawaguchi M."/>
            <person name="Krajinski F."/>
            <person name="Lammers P.J."/>
            <person name="Masclaux F.G."/>
            <person name="Murat C."/>
            <person name="Morin E."/>
            <person name="Ndikumana S."/>
            <person name="Pagni M."/>
            <person name="Petitpierre D."/>
            <person name="Requena N."/>
            <person name="Rosikiewicz P."/>
            <person name="Riley R."/>
            <person name="Saito K."/>
            <person name="San Clemente H."/>
            <person name="Shapiro H."/>
            <person name="van Tuinen D."/>
            <person name="Becard G."/>
            <person name="Bonfante P."/>
            <person name="Paszkowski U."/>
            <person name="Shachar-Hill Y.Y."/>
            <person name="Tuskan G.A."/>
            <person name="Young P.W."/>
            <person name="Sanders I.R."/>
            <person name="Henrissat B."/>
            <person name="Rensing S.A."/>
            <person name="Grigoriev I.V."/>
            <person name="Corradi N."/>
            <person name="Roux C."/>
            <person name="Martin F."/>
        </authorList>
    </citation>
    <scope>NUCLEOTIDE SEQUENCE [LARGE SCALE GENOMIC DNA]</scope>
    <source>
        <strain evidence="2 3">DAOM 197198</strain>
    </source>
</reference>
<dbReference type="VEuPathDB" id="FungiDB:RhiirFUN_021864"/>
<dbReference type="Pfam" id="PF07714">
    <property type="entry name" value="PK_Tyr_Ser-Thr"/>
    <property type="match status" value="1"/>
</dbReference>
<dbReference type="PANTHER" id="PTHR44329">
    <property type="entry name" value="SERINE/THREONINE-PROTEIN KINASE TNNI3K-RELATED"/>
    <property type="match status" value="1"/>
</dbReference>
<dbReference type="GO" id="GO:0004674">
    <property type="term" value="F:protein serine/threonine kinase activity"/>
    <property type="evidence" value="ECO:0007669"/>
    <property type="project" value="TreeGrafter"/>
</dbReference>
<evidence type="ECO:0000259" key="1">
    <source>
        <dbReference type="PROSITE" id="PS50011"/>
    </source>
</evidence>
<accession>A0A2P4QCE0</accession>
<dbReference type="SUPFAM" id="SSF81901">
    <property type="entry name" value="HCP-like"/>
    <property type="match status" value="1"/>
</dbReference>
<dbReference type="Gene3D" id="1.25.40.10">
    <property type="entry name" value="Tetratricopeptide repeat domain"/>
    <property type="match status" value="2"/>
</dbReference>
<dbReference type="EMBL" id="AUPC02000062">
    <property type="protein sequence ID" value="POG75308.1"/>
    <property type="molecule type" value="Genomic_DNA"/>
</dbReference>
<protein>
    <submittedName>
        <fullName evidence="2">Kinase-like domain-containing protein</fullName>
    </submittedName>
</protein>
<organism evidence="2 3">
    <name type="scientific">Rhizophagus irregularis (strain DAOM 181602 / DAOM 197198 / MUCL 43194)</name>
    <name type="common">Arbuscular mycorrhizal fungus</name>
    <name type="synonym">Glomus intraradices</name>
    <dbReference type="NCBI Taxonomy" id="747089"/>
    <lineage>
        <taxon>Eukaryota</taxon>
        <taxon>Fungi</taxon>
        <taxon>Fungi incertae sedis</taxon>
        <taxon>Mucoromycota</taxon>
        <taxon>Glomeromycotina</taxon>
        <taxon>Glomeromycetes</taxon>
        <taxon>Glomerales</taxon>
        <taxon>Glomeraceae</taxon>
        <taxon>Rhizophagus</taxon>
    </lineage>
</organism>
<reference evidence="2 3" key="2">
    <citation type="journal article" date="2018" name="New Phytol.">
        <title>High intraspecific genome diversity in the model arbuscular mycorrhizal symbiont Rhizophagus irregularis.</title>
        <authorList>
            <person name="Chen E.C.H."/>
            <person name="Morin E."/>
            <person name="Beaudet D."/>
            <person name="Noel J."/>
            <person name="Yildirir G."/>
            <person name="Ndikumana S."/>
            <person name="Charron P."/>
            <person name="St-Onge C."/>
            <person name="Giorgi J."/>
            <person name="Kruger M."/>
            <person name="Marton T."/>
            <person name="Ropars J."/>
            <person name="Grigoriev I.V."/>
            <person name="Hainaut M."/>
            <person name="Henrissat B."/>
            <person name="Roux C."/>
            <person name="Martin F."/>
            <person name="Corradi N."/>
        </authorList>
    </citation>
    <scope>NUCLEOTIDE SEQUENCE [LARGE SCALE GENOMIC DNA]</scope>
    <source>
        <strain evidence="2 3">DAOM 197198</strain>
    </source>
</reference>
<comment type="caution">
    <text evidence="2">The sequence shown here is derived from an EMBL/GenBank/DDBJ whole genome shotgun (WGS) entry which is preliminary data.</text>
</comment>
<dbReference type="PRINTS" id="PR00109">
    <property type="entry name" value="TYRKINASE"/>
</dbReference>
<evidence type="ECO:0000313" key="3">
    <source>
        <dbReference type="Proteomes" id="UP000018888"/>
    </source>
</evidence>
<dbReference type="GO" id="GO:0005524">
    <property type="term" value="F:ATP binding"/>
    <property type="evidence" value="ECO:0007669"/>
    <property type="project" value="InterPro"/>
</dbReference>
<feature type="domain" description="Protein kinase" evidence="1">
    <location>
        <begin position="39"/>
        <end position="306"/>
    </location>
</feature>
<dbReference type="AlphaFoldDB" id="A0A2P4QCE0"/>
<dbReference type="InterPro" id="IPR011990">
    <property type="entry name" value="TPR-like_helical_dom_sf"/>
</dbReference>
<dbReference type="InterPro" id="IPR000719">
    <property type="entry name" value="Prot_kinase_dom"/>
</dbReference>
<sequence>MKIFLHSKMSNNIDVINSSEWIDKAFAKNFIKYYEYNHFSNIQQVSSDSSCKVYRANWKDSHNHLTLKSFFNFNSVTVNEIINEFKFQCQVKSHENITRFYGVTTDNSKKYLLVMEYANNGTLRNYMKEHFINLTWNDKLNLALQLARAVSYLHDEGILHHDLHSKNVLVHQGIIKLADFGLLKRIEKSFNQLELFDMVAYFDPKILEQKRNNNNLIHSYTLNKLSNIYSIGVLLWEISSGQPPFCNEPTDTSNISLDLRILQGLREKPVANTPVDYVKIYIDCWNNEPDNRPIINEVIVRLQSIVSNQLSNFCQPLNNSSHGELSQIIQNFNKINIKEIGPPMSLIDNDFSILVDKIIILATTLDLKDSVKQEIFNCFYNHDVTSQKIYNWLLNNQNNSNSIVLLGIFTLFGIEVNVNEKKAFELYQKAANLGDVYGITWLGYCYEGGIGIDVDKKKAFELHQKIANLGDTIGILNVGVCYYFGIGTSIDKQMAYEYYKNAANLGSSIAQYNLGVVYEIGDGVVKDIDQAIHWYKKSAEQGDKYSQDKLAKFFKN</sequence>
<name>A0A2P4QCE0_RHIID</name>
<dbReference type="Pfam" id="PF08238">
    <property type="entry name" value="Sel1"/>
    <property type="match status" value="4"/>
</dbReference>
<dbReference type="PROSITE" id="PS50011">
    <property type="entry name" value="PROTEIN_KINASE_DOM"/>
    <property type="match status" value="1"/>
</dbReference>
<dbReference type="InterPro" id="IPR001245">
    <property type="entry name" value="Ser-Thr/Tyr_kinase_cat_dom"/>
</dbReference>
<keyword evidence="3" id="KW-1185">Reference proteome</keyword>
<dbReference type="InterPro" id="IPR006597">
    <property type="entry name" value="Sel1-like"/>
</dbReference>